<feature type="region of interest" description="Disordered" evidence="1">
    <location>
        <begin position="152"/>
        <end position="171"/>
    </location>
</feature>
<organism evidence="3 4">
    <name type="scientific">Caenorhabditis japonica</name>
    <dbReference type="NCBI Taxonomy" id="281687"/>
    <lineage>
        <taxon>Eukaryota</taxon>
        <taxon>Metazoa</taxon>
        <taxon>Ecdysozoa</taxon>
        <taxon>Nematoda</taxon>
        <taxon>Chromadorea</taxon>
        <taxon>Rhabditida</taxon>
        <taxon>Rhabditina</taxon>
        <taxon>Rhabditomorpha</taxon>
        <taxon>Rhabditoidea</taxon>
        <taxon>Rhabditidae</taxon>
        <taxon>Peloderinae</taxon>
        <taxon>Caenorhabditis</taxon>
    </lineage>
</organism>
<reference evidence="3" key="2">
    <citation type="submission" date="2022-06" db="UniProtKB">
        <authorList>
            <consortium name="EnsemblMetazoa"/>
        </authorList>
    </citation>
    <scope>IDENTIFICATION</scope>
    <source>
        <strain evidence="3">DF5081</strain>
    </source>
</reference>
<dbReference type="PANTHER" id="PTHR36947">
    <property type="entry name" value="PROTEIN CBG04364"/>
    <property type="match status" value="1"/>
</dbReference>
<feature type="compositionally biased region" description="Basic and acidic residues" evidence="1">
    <location>
        <begin position="292"/>
        <end position="305"/>
    </location>
</feature>
<keyword evidence="4" id="KW-1185">Reference proteome</keyword>
<protein>
    <recommendedName>
        <fullName evidence="2">DUF7778 domain-containing protein</fullName>
    </recommendedName>
</protein>
<accession>A0A8R1DF94</accession>
<evidence type="ECO:0000313" key="3">
    <source>
        <dbReference type="EnsemblMetazoa" id="CJA01101.1"/>
    </source>
</evidence>
<dbReference type="Pfam" id="PF24998">
    <property type="entry name" value="DUF7778"/>
    <property type="match status" value="1"/>
</dbReference>
<reference evidence="4" key="1">
    <citation type="submission" date="2010-08" db="EMBL/GenBank/DDBJ databases">
        <authorList>
            <consortium name="Caenorhabditis japonica Sequencing Consortium"/>
            <person name="Wilson R.K."/>
        </authorList>
    </citation>
    <scope>NUCLEOTIDE SEQUENCE [LARGE SCALE GENOMIC DNA]</scope>
    <source>
        <strain evidence="4">DF5081</strain>
    </source>
</reference>
<dbReference type="InterPro" id="IPR056680">
    <property type="entry name" value="DUF7778"/>
</dbReference>
<evidence type="ECO:0000256" key="1">
    <source>
        <dbReference type="SAM" id="MobiDB-lite"/>
    </source>
</evidence>
<evidence type="ECO:0000259" key="2">
    <source>
        <dbReference type="Pfam" id="PF24998"/>
    </source>
</evidence>
<feature type="domain" description="DUF7778" evidence="2">
    <location>
        <begin position="21"/>
        <end position="145"/>
    </location>
</feature>
<dbReference type="Proteomes" id="UP000005237">
    <property type="component" value="Unassembled WGS sequence"/>
</dbReference>
<dbReference type="PANTHER" id="PTHR36947:SF10">
    <property type="entry name" value="PH DOMAIN-CONTAINING PROTEIN"/>
    <property type="match status" value="1"/>
</dbReference>
<name>A0A8R1DF94_CAEJA</name>
<sequence>MSVHQPLERHEALQLAKGFNKFIPLPHVRRWKVHQTDVLHRGTVLSFLRTKSSFFLLPDDISSLKSRQITVTSHGYMVIYEDDDRGLIVNLRAASHVFCTADKYKGFKGPYTRCHIKIRLPRGNIHLFVRDAEIHKWTCAIMKASSSASSTATKIEPIPTAPSTSDHATSCCPAQEDEAITAIEMLMEHREPEFSQSEDCSTSPITIIEHLTEQSPVPQVPTSVRSLRRKLEKELVIKSKDEVIAEQMAQKKATKVPSFVSELFWPHSSSEQVFSDETKVVLEPKKEEVKEEVEEPKRTPKKGKEWWMTSLRC</sequence>
<feature type="region of interest" description="Disordered" evidence="1">
    <location>
        <begin position="292"/>
        <end position="313"/>
    </location>
</feature>
<dbReference type="AlphaFoldDB" id="A0A8R1DF94"/>
<proteinExistence type="predicted"/>
<evidence type="ECO:0000313" key="4">
    <source>
        <dbReference type="Proteomes" id="UP000005237"/>
    </source>
</evidence>
<dbReference type="EnsemblMetazoa" id="CJA01101.1">
    <property type="protein sequence ID" value="CJA01101.1"/>
    <property type="gene ID" value="WBGene00120305"/>
</dbReference>